<accession>A0A0P9FE95</accession>
<feature type="compositionally biased region" description="Acidic residues" evidence="1">
    <location>
        <begin position="520"/>
        <end position="534"/>
    </location>
</feature>
<feature type="compositionally biased region" description="Low complexity" evidence="1">
    <location>
        <begin position="580"/>
        <end position="591"/>
    </location>
</feature>
<reference evidence="2 3" key="1">
    <citation type="journal article" date="2015" name="Front. Microbiol.">
        <title>Genome sequence of the plant growth promoting endophytic yeast Rhodotorula graminis WP1.</title>
        <authorList>
            <person name="Firrincieli A."/>
            <person name="Otillar R."/>
            <person name="Salamov A."/>
            <person name="Schmutz J."/>
            <person name="Khan Z."/>
            <person name="Redman R.S."/>
            <person name="Fleck N.D."/>
            <person name="Lindquist E."/>
            <person name="Grigoriev I.V."/>
            <person name="Doty S.L."/>
        </authorList>
    </citation>
    <scope>NUCLEOTIDE SEQUENCE [LARGE SCALE GENOMIC DNA]</scope>
    <source>
        <strain evidence="2 3">WP1</strain>
    </source>
</reference>
<sequence>MAYAPPHGPVTPTGPPTDLPVPLRDLDLLSIDPGAHSHAHSSLASSPTAPHFSHLAPPGRYTRHPGDFPPEIIALIIHHYYYAELPYPQHFPNPDPYLVLLPGNPWHPPRLAPPLDVQAKDTLAALCLVNKTWSAEATRALWRRVSFGMPRAFESVLRTIEEYSGGQRVARPLRSDLRRWTSLGGGSGSGSSSERSKSRGREPSASSSSHRATGSLGLIGLGSPGLAGADTPPAYSPLSLVDNAMDTSDVMTPMAEKQDQLQLGGPWAAAGAAVSPVVQQGAKSGEPVELTAGLGPSMFPTLPTLDPSESPLLFTRSISFARFRTAGMKRTLRQGSNERFVTPARLVTLLGGTRYPRQKLVFPAKREVEEEDEEDEEDSPWSESEAESDAGTPVGGGSKRKKHLGQLCQVGLSEYMDSAITFEVLQEVLFRGGYLAEYEEPDEPPFPELAHSSSESDLGVGLRSPFDPTPAMHLAPSPAEPFHYRHLGSSHSRSPSSDRGTIDGGRRRRSSSVSTSTSIAEEDETMAGDTDDEVTGSGARTPVGRRPAQWMQRRASGSRFTYGRSSTANSSQTNLEHALDGYSSTDDGSSGAEDHGRAAEGPSPGEGVDEDEPRGRERYGRGRVRFPQSQSSNGLSAALVGDAGAAVAGGIGGGDSSSRGRPRLGRPLLPPHLYTSSRSSSLPAPAHGQDQQQQSHAVGASGFAAAAAAAWRSRARQLSMSRASERSSSVPASVTGRRGWAPEPAPKRTVQVLEGSLAVQPVRALDLCGCVSRVFVGALEEFTKTYKLGPPALSVPSGMGGTMDTVGEEDEDDEMADFVNGSRTPSVRSMRMGWGVEERVLNRTFFPHLRRLGLASSLLPSELLTAFVLSFPYLTHLDLASTLTSPMLLKGLALAGQNGIGGRPMRLKALSLARCRLITGPALLGLFCGDCPPLTTLAGLSDDDDEMWGSGEVVSELTDLSLFGDGTYPNPLERPELRLVVSASPAFRSGCLRTLDLSSTPMTDELLLELMPAQPHLLELGLAHCRGISMQAVAGFLANKAPGVEVLDLSHSCPSLVGQGISSRRRVTLGQPTISIMELHAVLLSQCASLESSSSNPDEAQLLLALRATNLRVVELDEKSLELVQGGAGDWKPIPGKGRRGWYVDTATSSMLTPAHSPSSRPRSLVHLAPDHPQRQALLKLVQQKGAVSFEVGWHSRKLEVMRGDGLVGSRAEGLYSYHAYG</sequence>
<dbReference type="OrthoDB" id="9994419at2759"/>
<feature type="region of interest" description="Disordered" evidence="1">
    <location>
        <begin position="651"/>
        <end position="699"/>
    </location>
</feature>
<evidence type="ECO:0000313" key="2">
    <source>
        <dbReference type="EMBL" id="KPV74105.1"/>
    </source>
</evidence>
<protein>
    <submittedName>
        <fullName evidence="2">Uncharacterized protein</fullName>
    </submittedName>
</protein>
<dbReference type="EMBL" id="KQ474081">
    <property type="protein sequence ID" value="KPV74105.1"/>
    <property type="molecule type" value="Genomic_DNA"/>
</dbReference>
<feature type="compositionally biased region" description="Polar residues" evidence="1">
    <location>
        <begin position="563"/>
        <end position="575"/>
    </location>
</feature>
<evidence type="ECO:0000256" key="1">
    <source>
        <dbReference type="SAM" id="MobiDB-lite"/>
    </source>
</evidence>
<feature type="compositionally biased region" description="Low complexity" evidence="1">
    <location>
        <begin position="203"/>
        <end position="214"/>
    </location>
</feature>
<dbReference type="Proteomes" id="UP000053890">
    <property type="component" value="Unassembled WGS sequence"/>
</dbReference>
<dbReference type="AlphaFoldDB" id="A0A0P9FE95"/>
<organism evidence="2 3">
    <name type="scientific">Rhodotorula graminis (strain WP1)</name>
    <dbReference type="NCBI Taxonomy" id="578459"/>
    <lineage>
        <taxon>Eukaryota</taxon>
        <taxon>Fungi</taxon>
        <taxon>Dikarya</taxon>
        <taxon>Basidiomycota</taxon>
        <taxon>Pucciniomycotina</taxon>
        <taxon>Microbotryomycetes</taxon>
        <taxon>Sporidiobolales</taxon>
        <taxon>Sporidiobolaceae</taxon>
        <taxon>Rhodotorula</taxon>
    </lineage>
</organism>
<dbReference type="STRING" id="578459.A0A0P9FE95"/>
<gene>
    <name evidence="2" type="ORF">RHOBADRAFT_54666</name>
</gene>
<dbReference type="SUPFAM" id="SSF52047">
    <property type="entry name" value="RNI-like"/>
    <property type="match status" value="1"/>
</dbReference>
<feature type="region of interest" description="Disordered" evidence="1">
    <location>
        <begin position="441"/>
        <end position="635"/>
    </location>
</feature>
<feature type="region of interest" description="Disordered" evidence="1">
    <location>
        <begin position="362"/>
        <end position="401"/>
    </location>
</feature>
<feature type="compositionally biased region" description="Low complexity" evidence="1">
    <location>
        <begin position="489"/>
        <end position="499"/>
    </location>
</feature>
<proteinExistence type="predicted"/>
<feature type="compositionally biased region" description="Pro residues" evidence="1">
    <location>
        <begin position="1"/>
        <end position="19"/>
    </location>
</feature>
<feature type="region of interest" description="Disordered" evidence="1">
    <location>
        <begin position="720"/>
        <end position="744"/>
    </location>
</feature>
<dbReference type="RefSeq" id="XP_018270154.1">
    <property type="nucleotide sequence ID" value="XM_018417440.1"/>
</dbReference>
<dbReference type="Gene3D" id="3.80.10.10">
    <property type="entry name" value="Ribonuclease Inhibitor"/>
    <property type="match status" value="1"/>
</dbReference>
<evidence type="ECO:0000313" key="3">
    <source>
        <dbReference type="Proteomes" id="UP000053890"/>
    </source>
</evidence>
<keyword evidence="3" id="KW-1185">Reference proteome</keyword>
<dbReference type="InterPro" id="IPR032675">
    <property type="entry name" value="LRR_dom_sf"/>
</dbReference>
<name>A0A0P9FE95_RHOGW</name>
<feature type="region of interest" description="Disordered" evidence="1">
    <location>
        <begin position="1"/>
        <end position="23"/>
    </location>
</feature>
<feature type="compositionally biased region" description="Low complexity" evidence="1">
    <location>
        <begin position="40"/>
        <end position="51"/>
    </location>
</feature>
<feature type="region of interest" description="Disordered" evidence="1">
    <location>
        <begin position="180"/>
        <end position="214"/>
    </location>
</feature>
<feature type="compositionally biased region" description="Low complexity" evidence="1">
    <location>
        <begin position="720"/>
        <end position="734"/>
    </location>
</feature>
<dbReference type="GeneID" id="28977888"/>
<feature type="region of interest" description="Disordered" evidence="1">
    <location>
        <begin position="37"/>
        <end position="60"/>
    </location>
</feature>
<dbReference type="OMA" id="KGRRGWY"/>
<feature type="compositionally biased region" description="Acidic residues" evidence="1">
    <location>
        <begin position="369"/>
        <end position="388"/>
    </location>
</feature>